<evidence type="ECO:0000313" key="1">
    <source>
        <dbReference type="EMBL" id="TNN11947.1"/>
    </source>
</evidence>
<protein>
    <submittedName>
        <fullName evidence="1">Uncharacterized protein</fullName>
    </submittedName>
</protein>
<dbReference type="OrthoDB" id="6273453at2759"/>
<keyword evidence="2" id="KW-1185">Reference proteome</keyword>
<proteinExistence type="predicted"/>
<organism evidence="1 2">
    <name type="scientific">Schistosoma japonicum</name>
    <name type="common">Blood fluke</name>
    <dbReference type="NCBI Taxonomy" id="6182"/>
    <lineage>
        <taxon>Eukaryota</taxon>
        <taxon>Metazoa</taxon>
        <taxon>Spiralia</taxon>
        <taxon>Lophotrochozoa</taxon>
        <taxon>Platyhelminthes</taxon>
        <taxon>Trematoda</taxon>
        <taxon>Digenea</taxon>
        <taxon>Strigeidida</taxon>
        <taxon>Schistosomatoidea</taxon>
        <taxon>Schistosomatidae</taxon>
        <taxon>Schistosoma</taxon>
    </lineage>
</organism>
<reference evidence="1 2" key="1">
    <citation type="submission" date="2019-03" db="EMBL/GenBank/DDBJ databases">
        <title>An improved genome assembly of the fluke Schistosoma japonicum.</title>
        <authorList>
            <person name="Hu W."/>
            <person name="Luo F."/>
            <person name="Yin M."/>
            <person name="Mo X."/>
            <person name="Sun C."/>
            <person name="Wu Q."/>
            <person name="Zhu B."/>
            <person name="Xiang M."/>
            <person name="Wang J."/>
            <person name="Wang Y."/>
            <person name="Zhang T."/>
            <person name="Xu B."/>
            <person name="Zheng H."/>
            <person name="Feng Z."/>
        </authorList>
    </citation>
    <scope>NUCLEOTIDE SEQUENCE [LARGE SCALE GENOMIC DNA]</scope>
    <source>
        <strain evidence="1">HuSjv2</strain>
        <tissue evidence="1">Worms</tissue>
    </source>
</reference>
<dbReference type="Proteomes" id="UP000311919">
    <property type="component" value="Unassembled WGS sequence"/>
</dbReference>
<comment type="caution">
    <text evidence="1">The sequence shown here is derived from an EMBL/GenBank/DDBJ whole genome shotgun (WGS) entry which is preliminary data.</text>
</comment>
<name>A0A4Z2D642_SCHJA</name>
<dbReference type="AlphaFoldDB" id="A0A4Z2D642"/>
<dbReference type="EMBL" id="SKCS01000282">
    <property type="protein sequence ID" value="TNN11947.1"/>
    <property type="molecule type" value="Genomic_DNA"/>
</dbReference>
<gene>
    <name evidence="1" type="ORF">EWB00_004392</name>
</gene>
<sequence>MNSVKSRNNANLINFDAKNKSCPLKQSVPVKRNGGIFLSAHGVKVEIPPYASTGRRERVLCAAFPSTARGVIGPWLGSDMRMASEVHMLYSPVKFRIPVAVFIPFTFAAAREMSHPSGSNNIPIEGAKITVSTSSLQDTIQSRRTTARLRGKLSYTMHFGDQHQTTPCLIDARSVSLLKCRLGDDHWQIVEKFTIVQPTIPYVNWPLDGYKLMSQACRWSESISVSENSTSSSIELNERLRNRKNFNNANSKQFQNTIQIDNPPYDFVNKIENYCGGVFIHTDELNHLKCCINSNGGLFFSPILNPFLSVRIPKFACSTFKQTIFKKIEIRDNLLNSSCQFDPQLNEIEGCSDIFDLDLHDIVLKRPATIHLPLPQCYINKYTKPLDSSVQTNLILEELQLDSSAIIPVQSMKTTDSTLSGEDGELVILYQSSNSIKQIVWQNVNVDELNENDLIEMNSLNDAHFKNFSKCKLHHIFIQLKWSTLLVGLRCESWQMVKQSVNYSKRTISFDSQVLGRFVLVGVRNTKRMKRNKLEHLMAYIESLTYAPPGALLLCLHITATNWQIMANIYPEEKLQETIEKLITTGFIPLIQFSHGIVRKAIGLHNAVLQALECNQSIKTEKGNTINCYRLTGHDINHVQMFNGLCLELRFHGDIHIKPTSPFESYTNCIHNKENILLNNHSTPSPELITTTTPTTKSETFDLSTINFDFTTKLHKPTTDQLINEKKSEKFSHTELLSKRRRLQLHELLSDTSCIVEIEPIECIEEKYSERSTIKFQYVSELLNKPTPQVTTYQNEDEIKEENNDSIENFVSEYEEVVQIFNNDKMLESKIIKDKTIKDDPPSLSIINQDLFNRFETMIENSEISRSSEFVTKLYELYHVGTVEIWLVPPDDMPQLKASESNDLKKVQSETFNDVKADLRNNNNYENIKLDVNQQFVSHASPITRPKSSFSEVQVSKSFLGDNIKWHKKQESHHIIPLNTVCGIEIAKEKPPAGVIMEDFPSDLKSPLAIYDVSLN</sequence>
<evidence type="ECO:0000313" key="2">
    <source>
        <dbReference type="Proteomes" id="UP000311919"/>
    </source>
</evidence>
<accession>A0A4Z2D642</accession>